<dbReference type="EMBL" id="MVGR01000006">
    <property type="protein sequence ID" value="OPF14522.1"/>
    <property type="molecule type" value="Genomic_DNA"/>
</dbReference>
<dbReference type="RefSeq" id="WP_079210179.1">
    <property type="nucleotide sequence ID" value="NZ_MVGR01000006.1"/>
</dbReference>
<organism evidence="2 3">
    <name type="scientific">Microcystis aeruginosa KW</name>
    <dbReference type="NCBI Taxonomy" id="1960155"/>
    <lineage>
        <taxon>Bacteria</taxon>
        <taxon>Bacillati</taxon>
        <taxon>Cyanobacteriota</taxon>
        <taxon>Cyanophyceae</taxon>
        <taxon>Oscillatoriophycideae</taxon>
        <taxon>Chroococcales</taxon>
        <taxon>Microcystaceae</taxon>
        <taxon>Microcystis</taxon>
    </lineage>
</organism>
<comment type="caution">
    <text evidence="2">The sequence shown here is derived from an EMBL/GenBank/DDBJ whole genome shotgun (WGS) entry which is preliminary data.</text>
</comment>
<dbReference type="AlphaFoldDB" id="A0A1V4BKY5"/>
<feature type="transmembrane region" description="Helical" evidence="1">
    <location>
        <begin position="35"/>
        <end position="61"/>
    </location>
</feature>
<proteinExistence type="predicted"/>
<evidence type="ECO:0000313" key="3">
    <source>
        <dbReference type="Proteomes" id="UP000189835"/>
    </source>
</evidence>
<evidence type="ECO:0000256" key="1">
    <source>
        <dbReference type="SAM" id="Phobius"/>
    </source>
</evidence>
<sequence length="112" mass="12402">MGFFAWLGSLVDELIEWLGEGFLAFIKALARVLEAIWYTAVATVLIAAFGALATLYVIFYAGALLGETMMEIWDPGYPAKQSQVFKLKQAPQSSPLPTNRSEAKVLELENWS</sequence>
<dbReference type="Proteomes" id="UP000189835">
    <property type="component" value="Unassembled WGS sequence"/>
</dbReference>
<evidence type="ECO:0000313" key="2">
    <source>
        <dbReference type="EMBL" id="OPF14522.1"/>
    </source>
</evidence>
<keyword evidence="1" id="KW-1133">Transmembrane helix</keyword>
<protein>
    <submittedName>
        <fullName evidence="2">Uncharacterized protein</fullName>
    </submittedName>
</protein>
<gene>
    <name evidence="2" type="ORF">B1L04_28285</name>
</gene>
<reference evidence="2 3" key="1">
    <citation type="submission" date="2017-02" db="EMBL/GenBank/DDBJ databases">
        <title>Genome sequence of Microcystis aeruginosa KW.</title>
        <authorList>
            <person name="Oh H.-M."/>
            <person name="Ahn C.-Y."/>
            <person name="Jeong H."/>
            <person name="Srivastava A."/>
            <person name="Lee H.-G."/>
            <person name="Kang S.-R."/>
        </authorList>
    </citation>
    <scope>NUCLEOTIDE SEQUENCE [LARGE SCALE GENOMIC DNA]</scope>
    <source>
        <strain evidence="2 3">KW</strain>
    </source>
</reference>
<keyword evidence="1" id="KW-0812">Transmembrane</keyword>
<name>A0A1V4BKY5_MICAE</name>
<keyword evidence="1" id="KW-0472">Membrane</keyword>
<accession>A0A1V4BKY5</accession>